<sequence>MAISGFLFLSWRIFEIIITTPIVGMLGWFVHQYVRVNQLTPDWILVLFIVSTLALPWTFFTVISYLRARHDALFVAFVDLLFFGAFIAGVVLMRNIAKIDCSNLNAGVTTSGSYFDLNVNKTCAMLKACFALGIICVIAFFVTFILALLVHHHHKNDDKVVVKREYHNSRHSNRRSGSRDYRGSRDYDRPRSSGRSHHSTSRRNYYV</sequence>
<evidence type="ECO:0000313" key="1">
    <source>
        <dbReference type="EMBL" id="KAK3720139.1"/>
    </source>
</evidence>
<proteinExistence type="predicted"/>
<organism evidence="1 2">
    <name type="scientific">Vermiconidia calcicola</name>
    <dbReference type="NCBI Taxonomy" id="1690605"/>
    <lineage>
        <taxon>Eukaryota</taxon>
        <taxon>Fungi</taxon>
        <taxon>Dikarya</taxon>
        <taxon>Ascomycota</taxon>
        <taxon>Pezizomycotina</taxon>
        <taxon>Dothideomycetes</taxon>
        <taxon>Dothideomycetidae</taxon>
        <taxon>Mycosphaerellales</taxon>
        <taxon>Extremaceae</taxon>
        <taxon>Vermiconidia</taxon>
    </lineage>
</organism>
<gene>
    <name evidence="1" type="ORF">LTR37_003963</name>
</gene>
<accession>A0ACC3NPU2</accession>
<dbReference type="EMBL" id="JAUTXU010000023">
    <property type="protein sequence ID" value="KAK3720139.1"/>
    <property type="molecule type" value="Genomic_DNA"/>
</dbReference>
<name>A0ACC3NPU2_9PEZI</name>
<keyword evidence="2" id="KW-1185">Reference proteome</keyword>
<comment type="caution">
    <text evidence="1">The sequence shown here is derived from an EMBL/GenBank/DDBJ whole genome shotgun (WGS) entry which is preliminary data.</text>
</comment>
<dbReference type="Proteomes" id="UP001281147">
    <property type="component" value="Unassembled WGS sequence"/>
</dbReference>
<reference evidence="1" key="1">
    <citation type="submission" date="2023-07" db="EMBL/GenBank/DDBJ databases">
        <title>Black Yeasts Isolated from many extreme environments.</title>
        <authorList>
            <person name="Coleine C."/>
            <person name="Stajich J.E."/>
            <person name="Selbmann L."/>
        </authorList>
    </citation>
    <scope>NUCLEOTIDE SEQUENCE</scope>
    <source>
        <strain evidence="1">CCFEE 5714</strain>
    </source>
</reference>
<evidence type="ECO:0000313" key="2">
    <source>
        <dbReference type="Proteomes" id="UP001281147"/>
    </source>
</evidence>
<protein>
    <submittedName>
        <fullName evidence="1">Uncharacterized protein</fullName>
    </submittedName>
</protein>